<dbReference type="HOGENOM" id="CLU_1711592_0_0_10"/>
<proteinExistence type="predicted"/>
<keyword evidence="2" id="KW-1185">Reference proteome</keyword>
<dbReference type="EMBL" id="AGWK01000008">
    <property type="protein sequence ID" value="EHO74355.1"/>
    <property type="molecule type" value="Genomic_DNA"/>
</dbReference>
<reference evidence="1 2" key="1">
    <citation type="submission" date="2011-12" db="EMBL/GenBank/DDBJ databases">
        <title>The Genome Sequence of Prevotella micans F0438.</title>
        <authorList>
            <consortium name="The Broad Institute Genome Sequencing Platform"/>
            <person name="Earl A."/>
            <person name="Ward D."/>
            <person name="Feldgarden M."/>
            <person name="Gevers D."/>
            <person name="Izard J."/>
            <person name="Baranova O.V."/>
            <person name="Blanton J.M."/>
            <person name="Wade W.G."/>
            <person name="Dewhirst F.E."/>
            <person name="Young S.K."/>
            <person name="Zeng Q."/>
            <person name="Gargeya S."/>
            <person name="Fitzgerald M."/>
            <person name="Haas B."/>
            <person name="Abouelleil A."/>
            <person name="Alvarado L."/>
            <person name="Arachchi H.M."/>
            <person name="Berlin A."/>
            <person name="Chapman S.B."/>
            <person name="Gearin G."/>
            <person name="Goldberg J."/>
            <person name="Griggs A."/>
            <person name="Gujja S."/>
            <person name="Hansen M."/>
            <person name="Heiman D."/>
            <person name="Howarth C."/>
            <person name="Larimer J."/>
            <person name="Lui A."/>
            <person name="MacDonald P.J.P."/>
            <person name="McCowen C."/>
            <person name="Montmayeur A."/>
            <person name="Murphy C."/>
            <person name="Neiman D."/>
            <person name="Pearson M."/>
            <person name="Priest M."/>
            <person name="Roberts A."/>
            <person name="Saif S."/>
            <person name="Shea T."/>
            <person name="Sisk P."/>
            <person name="Stolte C."/>
            <person name="Sykes S."/>
            <person name="Wortman J."/>
            <person name="Nusbaum C."/>
            <person name="Birren B."/>
        </authorList>
    </citation>
    <scope>NUCLEOTIDE SEQUENCE [LARGE SCALE GENOMIC DNA]</scope>
    <source>
        <strain evidence="1 2">F0438</strain>
    </source>
</reference>
<evidence type="ECO:0000313" key="1">
    <source>
        <dbReference type="EMBL" id="EHO74355.1"/>
    </source>
</evidence>
<dbReference type="SUPFAM" id="SSF54001">
    <property type="entry name" value="Cysteine proteinases"/>
    <property type="match status" value="1"/>
</dbReference>
<dbReference type="RefSeq" id="WP_006951188.1">
    <property type="nucleotide sequence ID" value="NZ_JH594521.1"/>
</dbReference>
<sequence length="153" mass="17690">MVRFAEPRLNTKWGQNISEDKATLYINKNGAPYDSVYKVNNVSTSICDKSKVEAYGCTPVAYAQVMYALRNENGFKDLKYTNGEPVLWNNMNPDRSYQIQEVERFIGWITANCSPTYLKEGTMVFNTNAKDFMRKILDPYINFTLSELYYVGR</sequence>
<dbReference type="Gene3D" id="3.90.70.50">
    <property type="entry name" value="Peptidase C10, streptopain"/>
    <property type="match status" value="1"/>
</dbReference>
<dbReference type="AlphaFoldDB" id="H1Q023"/>
<accession>H1Q023</accession>
<dbReference type="InterPro" id="IPR044934">
    <property type="entry name" value="Streptopain_sf"/>
</dbReference>
<dbReference type="Proteomes" id="UP000016023">
    <property type="component" value="Unassembled WGS sequence"/>
</dbReference>
<dbReference type="InterPro" id="IPR038765">
    <property type="entry name" value="Papain-like_cys_pep_sf"/>
</dbReference>
<gene>
    <name evidence="1" type="ORF">HMPREF9140_00261</name>
</gene>
<name>H1Q023_9BACT</name>
<comment type="caution">
    <text evidence="1">The sequence shown here is derived from an EMBL/GenBank/DDBJ whole genome shotgun (WGS) entry which is preliminary data.</text>
</comment>
<protein>
    <submittedName>
        <fullName evidence="1">Uncharacterized protein</fullName>
    </submittedName>
</protein>
<organism evidence="1 2">
    <name type="scientific">Prevotella micans F0438</name>
    <dbReference type="NCBI Taxonomy" id="883158"/>
    <lineage>
        <taxon>Bacteria</taxon>
        <taxon>Pseudomonadati</taxon>
        <taxon>Bacteroidota</taxon>
        <taxon>Bacteroidia</taxon>
        <taxon>Bacteroidales</taxon>
        <taxon>Prevotellaceae</taxon>
        <taxon>Prevotella</taxon>
    </lineage>
</organism>
<dbReference type="STRING" id="883158.HMPREF9140_00261"/>
<evidence type="ECO:0000313" key="2">
    <source>
        <dbReference type="Proteomes" id="UP000016023"/>
    </source>
</evidence>